<evidence type="ECO:0000313" key="2">
    <source>
        <dbReference type="Proteomes" id="UP000298468"/>
    </source>
</evidence>
<organism evidence="1 2">
    <name type="scientific">Cryobacterium lactosi</name>
    <dbReference type="NCBI Taxonomy" id="1259202"/>
    <lineage>
        <taxon>Bacteria</taxon>
        <taxon>Bacillati</taxon>
        <taxon>Actinomycetota</taxon>
        <taxon>Actinomycetes</taxon>
        <taxon>Micrococcales</taxon>
        <taxon>Microbacteriaceae</taxon>
        <taxon>Cryobacterium</taxon>
    </lineage>
</organism>
<dbReference type="Proteomes" id="UP000298468">
    <property type="component" value="Unassembled WGS sequence"/>
</dbReference>
<dbReference type="AlphaFoldDB" id="A0A4R9BK55"/>
<dbReference type="RefSeq" id="WP_134642310.1">
    <property type="nucleotide sequence ID" value="NZ_SOHM01000039.1"/>
</dbReference>
<sequence length="179" mass="19633">MVVLLVIGSAVGLWRAAGASMAAKPKVSSASLAPAVMTEDVQSDAPMDALMAELARNQPLYAAVHEARVLRGRDVSEWLFEVKRLKAEGQLEEALALAYECSDTQERSHAIFAQITRDGVPMRTSPYWSKDIAIILRKMKDYDAEVGYLEEKLDADPENMEINARLSKARVLAAKDAAL</sequence>
<dbReference type="EMBL" id="SOHM01000039">
    <property type="protein sequence ID" value="TFD84997.1"/>
    <property type="molecule type" value="Genomic_DNA"/>
</dbReference>
<protein>
    <submittedName>
        <fullName evidence="1">Uncharacterized protein</fullName>
    </submittedName>
</protein>
<accession>A0A4R9BK55</accession>
<evidence type="ECO:0000313" key="1">
    <source>
        <dbReference type="EMBL" id="TFD84997.1"/>
    </source>
</evidence>
<name>A0A4R9BK55_9MICO</name>
<keyword evidence="2" id="KW-1185">Reference proteome</keyword>
<reference evidence="1 2" key="1">
    <citation type="submission" date="2019-03" db="EMBL/GenBank/DDBJ databases">
        <title>Genomics of glacier-inhabiting Cryobacterium strains.</title>
        <authorList>
            <person name="Liu Q."/>
            <person name="Xin Y.-H."/>
        </authorList>
    </citation>
    <scope>NUCLEOTIDE SEQUENCE [LARGE SCALE GENOMIC DNA]</scope>
    <source>
        <strain evidence="1 2">Sr59</strain>
    </source>
</reference>
<proteinExistence type="predicted"/>
<comment type="caution">
    <text evidence="1">The sequence shown here is derived from an EMBL/GenBank/DDBJ whole genome shotgun (WGS) entry which is preliminary data.</text>
</comment>
<gene>
    <name evidence="1" type="ORF">E3T61_18430</name>
</gene>